<dbReference type="InterPro" id="IPR015391">
    <property type="entry name" value="SurA_N"/>
</dbReference>
<dbReference type="PROSITE" id="PS01096">
    <property type="entry name" value="PPIC_PPIASE_1"/>
    <property type="match status" value="1"/>
</dbReference>
<dbReference type="EMBL" id="LVHF01000011">
    <property type="protein sequence ID" value="OAN19004.1"/>
    <property type="molecule type" value="Genomic_DNA"/>
</dbReference>
<dbReference type="Pfam" id="PF13616">
    <property type="entry name" value="Rotamase_3"/>
    <property type="match status" value="1"/>
</dbReference>
<evidence type="ECO:0000256" key="1">
    <source>
        <dbReference type="ARBA" id="ARBA00022729"/>
    </source>
</evidence>
<dbReference type="GO" id="GO:0006457">
    <property type="term" value="P:protein folding"/>
    <property type="evidence" value="ECO:0007669"/>
    <property type="project" value="UniProtKB-UniRule"/>
</dbReference>
<comment type="caution">
    <text evidence="9">The sequence shown here is derived from an EMBL/GenBank/DDBJ whole genome shotgun (WGS) entry which is preliminary data.</text>
</comment>
<feature type="chain" id="PRO_5009002201" description="Chaperone SurA" evidence="7">
    <location>
        <begin position="23"/>
        <end position="441"/>
    </location>
</feature>
<evidence type="ECO:0000256" key="4">
    <source>
        <dbReference type="ARBA" id="ARBA00023110"/>
    </source>
</evidence>
<comment type="domain">
    <text evidence="7">The PPIase activity resides only in the second parvulin domain. The N-terminal region and the C-terminal tail are necessary and sufficient for the chaperone activity of SurA. The PPIase activity is dispensable for SurA to function as a chaperone. The N-terminal region and the C-terminal tail are also required for porin recognition.</text>
</comment>
<organism evidence="9 10">
    <name type="scientific">Photobacterium jeanii</name>
    <dbReference type="NCBI Taxonomy" id="858640"/>
    <lineage>
        <taxon>Bacteria</taxon>
        <taxon>Pseudomonadati</taxon>
        <taxon>Pseudomonadota</taxon>
        <taxon>Gammaproteobacteria</taxon>
        <taxon>Vibrionales</taxon>
        <taxon>Vibrionaceae</taxon>
        <taxon>Photobacterium</taxon>
    </lineage>
</organism>
<dbReference type="STRING" id="858640.A3K86_01095"/>
<gene>
    <name evidence="7" type="primary">surA</name>
    <name evidence="9" type="ORF">A3K86_01095</name>
</gene>
<keyword evidence="4 7" id="KW-0697">Rotamase</keyword>
<dbReference type="InterPro" id="IPR050280">
    <property type="entry name" value="OMP_Chaperone_SurA"/>
</dbReference>
<evidence type="ECO:0000256" key="3">
    <source>
        <dbReference type="ARBA" id="ARBA00022764"/>
    </source>
</evidence>
<comment type="catalytic activity">
    <reaction evidence="7">
        <text>[protein]-peptidylproline (omega=180) = [protein]-peptidylproline (omega=0)</text>
        <dbReference type="Rhea" id="RHEA:16237"/>
        <dbReference type="Rhea" id="RHEA-COMP:10747"/>
        <dbReference type="Rhea" id="RHEA-COMP:10748"/>
        <dbReference type="ChEBI" id="CHEBI:83833"/>
        <dbReference type="ChEBI" id="CHEBI:83834"/>
        <dbReference type="EC" id="5.2.1.8"/>
    </reaction>
</comment>
<dbReference type="GO" id="GO:0003755">
    <property type="term" value="F:peptidyl-prolyl cis-trans isomerase activity"/>
    <property type="evidence" value="ECO:0007669"/>
    <property type="project" value="UniProtKB-UniRule"/>
</dbReference>
<dbReference type="Pfam" id="PF09312">
    <property type="entry name" value="SurA_N"/>
    <property type="match status" value="1"/>
</dbReference>
<dbReference type="InterPro" id="IPR000297">
    <property type="entry name" value="PPIase_PpiC"/>
</dbReference>
<dbReference type="Gene3D" id="3.10.50.40">
    <property type="match status" value="2"/>
</dbReference>
<name>A0A178KQE9_9GAMM</name>
<evidence type="ECO:0000256" key="5">
    <source>
        <dbReference type="ARBA" id="ARBA00023186"/>
    </source>
</evidence>
<keyword evidence="10" id="KW-1185">Reference proteome</keyword>
<evidence type="ECO:0000256" key="2">
    <source>
        <dbReference type="ARBA" id="ARBA00022737"/>
    </source>
</evidence>
<dbReference type="Proteomes" id="UP000078503">
    <property type="component" value="Unassembled WGS sequence"/>
</dbReference>
<dbReference type="GO" id="GO:0050821">
    <property type="term" value="P:protein stabilization"/>
    <property type="evidence" value="ECO:0007669"/>
    <property type="project" value="InterPro"/>
</dbReference>
<dbReference type="Pfam" id="PF00639">
    <property type="entry name" value="Rotamase"/>
    <property type="match status" value="1"/>
</dbReference>
<comment type="subcellular location">
    <subcellularLocation>
        <location evidence="7">Periplasm</location>
    </subcellularLocation>
    <text evidence="7">Is capable of associating with the outer membrane.</text>
</comment>
<dbReference type="Gene3D" id="1.10.4030.10">
    <property type="entry name" value="Porin chaperone SurA, peptide-binding domain"/>
    <property type="match status" value="2"/>
</dbReference>
<dbReference type="HAMAP" id="MF_01183">
    <property type="entry name" value="Chaperone_SurA"/>
    <property type="match status" value="1"/>
</dbReference>
<reference evidence="9 10" key="1">
    <citation type="submission" date="2016-03" db="EMBL/GenBank/DDBJ databases">
        <title>Photobacterium proteolyticum sp. nov. a protease producing bacterium isolated from ocean sediments of Laizhou Bay.</title>
        <authorList>
            <person name="Li Y."/>
        </authorList>
    </citation>
    <scope>NUCLEOTIDE SEQUENCE [LARGE SCALE GENOMIC DNA]</scope>
    <source>
        <strain evidence="9 10">R-40508</strain>
    </source>
</reference>
<dbReference type="AlphaFoldDB" id="A0A178KQE9"/>
<keyword evidence="1 7" id="KW-0732">Signal</keyword>
<feature type="domain" description="PpiC" evidence="8">
    <location>
        <begin position="283"/>
        <end position="383"/>
    </location>
</feature>
<proteinExistence type="inferred from homology"/>
<keyword evidence="2 7" id="KW-0677">Repeat</keyword>
<dbReference type="GO" id="GO:0030288">
    <property type="term" value="C:outer membrane-bounded periplasmic space"/>
    <property type="evidence" value="ECO:0007669"/>
    <property type="project" value="InterPro"/>
</dbReference>
<protein>
    <recommendedName>
        <fullName evidence="7">Chaperone SurA</fullName>
    </recommendedName>
    <alternativeName>
        <fullName evidence="7">Peptidyl-prolyl cis-trans isomerase SurA</fullName>
        <shortName evidence="7">PPIase SurA</shortName>
        <ecNumber evidence="7">5.2.1.8</ecNumber>
    </alternativeName>
    <alternativeName>
        <fullName evidence="7">Rotamase SurA</fullName>
    </alternativeName>
</protein>
<comment type="function">
    <text evidence="7">Chaperone involved in the correct folding and assembly of outer membrane proteins. Recognizes specific patterns of aromatic residues and the orientation of their side chains, which are found more frequently in integral outer membrane proteins. May act in both early periplasmic and late outer membrane-associated steps of protein maturation.</text>
</comment>
<sequence precursor="true">MKKWKSSLLGLMMFGAATSSFAAPTEMDKVVTIVNDGVILQSDIDAMLKTVRLNAADQNQALPDTTVLTEQVKEKLIIEALQIQQAEQFGIRIDDNKLDQAIQQMLQQQKMTLPQLRQKLAASGISYSMFREQMRRDITASEARTIQVRRRINILPQEVDALAEQLNKQNLQGVQYNVSHIQIRVDDDADKATREEAEQQAKSLVKQLNQGADFANMAYTYSKGPKALQGGKWGWMRQEEMPTIFADQIKAHGKGAIIGPFRSGIGYHIIKINDTKGLETVSVTEVKARHILVKTSVILSDEAAKRQLEQARQAIMAGDRSFADAAQALSADPGSAANGGELGWHTPDIYVPEFKDKVETISKGVISEPFKTVHGWHIVEVMDRRNVDRTDAAVKNRAYQILFSRKFNEEAQAWLQELRAGAYIEQLDSNTADQGGANGQG</sequence>
<evidence type="ECO:0000313" key="9">
    <source>
        <dbReference type="EMBL" id="OAN19004.1"/>
    </source>
</evidence>
<dbReference type="GO" id="GO:0042277">
    <property type="term" value="F:peptide binding"/>
    <property type="evidence" value="ECO:0007669"/>
    <property type="project" value="InterPro"/>
</dbReference>
<evidence type="ECO:0000259" key="8">
    <source>
        <dbReference type="PROSITE" id="PS50198"/>
    </source>
</evidence>
<dbReference type="GO" id="GO:0043165">
    <property type="term" value="P:Gram-negative-bacterium-type cell outer membrane assembly"/>
    <property type="evidence" value="ECO:0007669"/>
    <property type="project" value="InterPro"/>
</dbReference>
<dbReference type="InterPro" id="IPR023034">
    <property type="entry name" value="PPIase_SurA"/>
</dbReference>
<accession>A0A178KQE9</accession>
<dbReference type="PANTHER" id="PTHR47637">
    <property type="entry name" value="CHAPERONE SURA"/>
    <property type="match status" value="1"/>
</dbReference>
<dbReference type="EC" id="5.2.1.8" evidence="7"/>
<dbReference type="InterPro" id="IPR023058">
    <property type="entry name" value="PPIase_PpiC_CS"/>
</dbReference>
<dbReference type="OrthoDB" id="14196at2"/>
<dbReference type="InterPro" id="IPR046357">
    <property type="entry name" value="PPIase_dom_sf"/>
</dbReference>
<dbReference type="GO" id="GO:0051082">
    <property type="term" value="F:unfolded protein binding"/>
    <property type="evidence" value="ECO:0007669"/>
    <property type="project" value="UniProtKB-UniRule"/>
</dbReference>
<feature type="domain" description="PpiC" evidence="8">
    <location>
        <begin position="173"/>
        <end position="274"/>
    </location>
</feature>
<keyword evidence="5 7" id="KW-0143">Chaperone</keyword>
<keyword evidence="3 7" id="KW-0574">Periplasm</keyword>
<keyword evidence="6 7" id="KW-0413">Isomerase</keyword>
<dbReference type="SUPFAM" id="SSF54534">
    <property type="entry name" value="FKBP-like"/>
    <property type="match status" value="2"/>
</dbReference>
<dbReference type="PANTHER" id="PTHR47637:SF1">
    <property type="entry name" value="CHAPERONE SURA"/>
    <property type="match status" value="1"/>
</dbReference>
<evidence type="ECO:0000313" key="10">
    <source>
        <dbReference type="Proteomes" id="UP000078503"/>
    </source>
</evidence>
<dbReference type="RefSeq" id="WP_068326412.1">
    <property type="nucleotide sequence ID" value="NZ_LVHF01000011.1"/>
</dbReference>
<evidence type="ECO:0000256" key="6">
    <source>
        <dbReference type="ARBA" id="ARBA00023235"/>
    </source>
</evidence>
<feature type="signal peptide" evidence="7">
    <location>
        <begin position="1"/>
        <end position="22"/>
    </location>
</feature>
<dbReference type="SUPFAM" id="SSF109998">
    <property type="entry name" value="Triger factor/SurA peptide-binding domain-like"/>
    <property type="match status" value="1"/>
</dbReference>
<dbReference type="PROSITE" id="PS50198">
    <property type="entry name" value="PPIC_PPIASE_2"/>
    <property type="match status" value="2"/>
</dbReference>
<dbReference type="InterPro" id="IPR027304">
    <property type="entry name" value="Trigger_fact/SurA_dom_sf"/>
</dbReference>
<dbReference type="NCBIfam" id="NF008038">
    <property type="entry name" value="PRK10770.1"/>
    <property type="match status" value="1"/>
</dbReference>
<evidence type="ECO:0000256" key="7">
    <source>
        <dbReference type="HAMAP-Rule" id="MF_01183"/>
    </source>
</evidence>